<name>A0A179D6M3_9BACT</name>
<evidence type="ECO:0000313" key="12">
    <source>
        <dbReference type="EMBL" id="OAQ21258.1"/>
    </source>
</evidence>
<organism evidence="12 13">
    <name type="scientific">Thermosulfurimonas dismutans</name>
    <dbReference type="NCBI Taxonomy" id="999894"/>
    <lineage>
        <taxon>Bacteria</taxon>
        <taxon>Pseudomonadati</taxon>
        <taxon>Thermodesulfobacteriota</taxon>
        <taxon>Thermodesulfobacteria</taxon>
        <taxon>Thermodesulfobacteriales</taxon>
        <taxon>Thermodesulfobacteriaceae</taxon>
        <taxon>Thermosulfurimonas</taxon>
    </lineage>
</organism>
<comment type="caution">
    <text evidence="12">The sequence shown here is derived from an EMBL/GenBank/DDBJ whole genome shotgun (WGS) entry which is preliminary data.</text>
</comment>
<keyword evidence="6 10" id="KW-0479">Metal-binding</keyword>
<evidence type="ECO:0000259" key="11">
    <source>
        <dbReference type="PROSITE" id="PS51918"/>
    </source>
</evidence>
<evidence type="ECO:0000256" key="5">
    <source>
        <dbReference type="ARBA" id="ARBA00022691"/>
    </source>
</evidence>
<dbReference type="GO" id="GO:0051539">
    <property type="term" value="F:4 iron, 4 sulfur cluster binding"/>
    <property type="evidence" value="ECO:0007669"/>
    <property type="project" value="UniProtKB-KW"/>
</dbReference>
<keyword evidence="13" id="KW-1185">Reference proteome</keyword>
<keyword evidence="7" id="KW-0663">Pyridoxal phosphate</keyword>
<dbReference type="Pfam" id="PF04055">
    <property type="entry name" value="Radical_SAM"/>
    <property type="match status" value="1"/>
</dbReference>
<dbReference type="EMBL" id="LWLG01000002">
    <property type="protein sequence ID" value="OAQ21258.1"/>
    <property type="molecule type" value="Genomic_DNA"/>
</dbReference>
<evidence type="ECO:0000256" key="7">
    <source>
        <dbReference type="ARBA" id="ARBA00022898"/>
    </source>
</evidence>
<dbReference type="NCBIfam" id="TIGR00238">
    <property type="entry name" value="KamA family radical SAM protein"/>
    <property type="match status" value="1"/>
</dbReference>
<evidence type="ECO:0000256" key="3">
    <source>
        <dbReference type="ARBA" id="ARBA00008703"/>
    </source>
</evidence>
<proteinExistence type="inferred from homology"/>
<reference evidence="12 13" key="1">
    <citation type="submission" date="2016-04" db="EMBL/GenBank/DDBJ databases">
        <title>Genome analysis of Thermosulfurimonas dismutans, the first thermophilic sulfur-disproportionating bacterium of the phylum Thermodesulfobacteria.</title>
        <authorList>
            <person name="Mardanov A.V."/>
            <person name="Beletsky A.V."/>
            <person name="Kadnikov V.V."/>
            <person name="Slobodkin A.I."/>
            <person name="Ravin N.V."/>
        </authorList>
    </citation>
    <scope>NUCLEOTIDE SEQUENCE [LARGE SCALE GENOMIC DNA]</scope>
    <source>
        <strain evidence="12 13">S95</strain>
    </source>
</reference>
<evidence type="ECO:0000256" key="4">
    <source>
        <dbReference type="ARBA" id="ARBA00022485"/>
    </source>
</evidence>
<evidence type="ECO:0000256" key="9">
    <source>
        <dbReference type="ARBA" id="ARBA00023014"/>
    </source>
</evidence>
<dbReference type="EC" id="5.4.3.2" evidence="12"/>
<dbReference type="OrthoDB" id="9768064at2"/>
<evidence type="ECO:0000256" key="10">
    <source>
        <dbReference type="PIRSR" id="PIRSR004911-1"/>
    </source>
</evidence>
<dbReference type="RefSeq" id="WP_068668941.1">
    <property type="nucleotide sequence ID" value="NZ_LWLG01000002.1"/>
</dbReference>
<feature type="binding site" evidence="10">
    <location>
        <position position="106"/>
    </location>
    <ligand>
        <name>[4Fe-4S] cluster</name>
        <dbReference type="ChEBI" id="CHEBI:49883"/>
        <note>4Fe-4S-S-AdoMet</note>
    </ligand>
</feature>
<dbReference type="InterPro" id="IPR007197">
    <property type="entry name" value="rSAM"/>
</dbReference>
<evidence type="ECO:0000256" key="8">
    <source>
        <dbReference type="ARBA" id="ARBA00023004"/>
    </source>
</evidence>
<dbReference type="PANTHER" id="PTHR30538">
    <property type="entry name" value="LYSINE 2,3-AMINOMUTASE-RELATED"/>
    <property type="match status" value="1"/>
</dbReference>
<dbReference type="InterPro" id="IPR013785">
    <property type="entry name" value="Aldolase_TIM"/>
</dbReference>
<dbReference type="SUPFAM" id="SSF102114">
    <property type="entry name" value="Radical SAM enzymes"/>
    <property type="match status" value="1"/>
</dbReference>
<dbReference type="PATRIC" id="fig|999894.6.peg.482"/>
<keyword evidence="4 10" id="KW-0004">4Fe-4S</keyword>
<sequence length="374" mass="43392">MPHRVRFVKDLEEIPLSVEERERLLRVSEKFPFFCTSHYLRLINFNDPSDPLRRVVVPDEGELEPWGRVDPSNEANYTVMEGVQHKYDSTVLVLASNKCAGLCRYCFRKRLFLTDEKREERLRDVKALVEYLRGHPEVTNVILSGGDALMLSTSRLRELISEVAKVPHVRFIRLGTRILSYWPERILNDPELLEVLKKYSLPERRIYVVTHFDHPREITPEAVRACHLLFKAGVQILNQCPMISGVNDDPGVLAELFRQLASMGVSPYYVFQCRPTVGNKPYAVPIERGYQIFETARGRVSGVAKRARFVMSHAMGKIEIVAMTREHVIFKFHRAARNQDTGKVLVYRRNPQAYWLDDYTELVEEIPLLDERPI</sequence>
<evidence type="ECO:0000256" key="1">
    <source>
        <dbReference type="ARBA" id="ARBA00001933"/>
    </source>
</evidence>
<keyword evidence="8" id="KW-0408">Iron</keyword>
<evidence type="ECO:0000256" key="6">
    <source>
        <dbReference type="ARBA" id="ARBA00022723"/>
    </source>
</evidence>
<keyword evidence="9 10" id="KW-0411">Iron-sulfur</keyword>
<protein>
    <submittedName>
        <fullName evidence="12">Lysine 2,3-aminomutase</fullName>
        <ecNumber evidence="12">5.4.3.2</ecNumber>
    </submittedName>
</protein>
<dbReference type="InterPro" id="IPR003739">
    <property type="entry name" value="Lys_aminomutase/Glu_NH3_mut"/>
</dbReference>
<dbReference type="InterPro" id="IPR058240">
    <property type="entry name" value="rSAM_sf"/>
</dbReference>
<feature type="binding site" evidence="10">
    <location>
        <position position="103"/>
    </location>
    <ligand>
        <name>[4Fe-4S] cluster</name>
        <dbReference type="ChEBI" id="CHEBI:49883"/>
        <note>4Fe-4S-S-AdoMet</note>
    </ligand>
</feature>
<dbReference type="PROSITE" id="PS51918">
    <property type="entry name" value="RADICAL_SAM"/>
    <property type="match status" value="1"/>
</dbReference>
<evidence type="ECO:0000256" key="2">
    <source>
        <dbReference type="ARBA" id="ARBA00001966"/>
    </source>
</evidence>
<comment type="cofactor">
    <cofactor evidence="1">
        <name>pyridoxal 5'-phosphate</name>
        <dbReference type="ChEBI" id="CHEBI:597326"/>
    </cofactor>
</comment>
<dbReference type="SFLD" id="SFLDS00029">
    <property type="entry name" value="Radical_SAM"/>
    <property type="match status" value="1"/>
</dbReference>
<feature type="binding site" evidence="10">
    <location>
        <position position="99"/>
    </location>
    <ligand>
        <name>[4Fe-4S] cluster</name>
        <dbReference type="ChEBI" id="CHEBI:49883"/>
        <note>4Fe-4S-S-AdoMet</note>
    </ligand>
</feature>
<dbReference type="GO" id="GO:0046872">
    <property type="term" value="F:metal ion binding"/>
    <property type="evidence" value="ECO:0007669"/>
    <property type="project" value="UniProtKB-KW"/>
</dbReference>
<keyword evidence="12" id="KW-0413">Isomerase</keyword>
<gene>
    <name evidence="12" type="ORF">TDIS_0478</name>
</gene>
<dbReference type="PANTHER" id="PTHR30538:SF0">
    <property type="entry name" value="L-LYSINE 2,3-AMINOMUTASE AQ_1632-RELATED"/>
    <property type="match status" value="1"/>
</dbReference>
<dbReference type="GO" id="GO:0050066">
    <property type="term" value="F:L-lysine 2,3-aminomutase activity"/>
    <property type="evidence" value="ECO:0007669"/>
    <property type="project" value="UniProtKB-EC"/>
</dbReference>
<dbReference type="STRING" id="999894.TDIS_0478"/>
<dbReference type="Proteomes" id="UP000078390">
    <property type="component" value="Unassembled WGS sequence"/>
</dbReference>
<evidence type="ECO:0000313" key="13">
    <source>
        <dbReference type="Proteomes" id="UP000078390"/>
    </source>
</evidence>
<dbReference type="Gene3D" id="3.20.20.70">
    <property type="entry name" value="Aldolase class I"/>
    <property type="match status" value="1"/>
</dbReference>
<comment type="cofactor">
    <cofactor evidence="2">
        <name>[4Fe-4S] cluster</name>
        <dbReference type="ChEBI" id="CHEBI:49883"/>
    </cofactor>
</comment>
<comment type="similarity">
    <text evidence="3">Belongs to the radical SAM superfamily. KamA family.</text>
</comment>
<dbReference type="SFLD" id="SFLDG01070">
    <property type="entry name" value="PLP-dependent"/>
    <property type="match status" value="1"/>
</dbReference>
<dbReference type="CDD" id="cd01335">
    <property type="entry name" value="Radical_SAM"/>
    <property type="match status" value="1"/>
</dbReference>
<keyword evidence="5" id="KW-0949">S-adenosyl-L-methionine</keyword>
<dbReference type="PIRSF" id="PIRSF004911">
    <property type="entry name" value="DUF160"/>
    <property type="match status" value="1"/>
</dbReference>
<dbReference type="AlphaFoldDB" id="A0A179D6M3"/>
<feature type="domain" description="Radical SAM core" evidence="11">
    <location>
        <begin position="85"/>
        <end position="304"/>
    </location>
</feature>
<accession>A0A179D6M3</accession>